<dbReference type="OrthoDB" id="6407410at2759"/>
<dbReference type="EMBL" id="ML122261">
    <property type="protein sequence ID" value="RPD61532.1"/>
    <property type="molecule type" value="Genomic_DNA"/>
</dbReference>
<name>A0A5C2SCM6_9APHY</name>
<evidence type="ECO:0000313" key="2">
    <source>
        <dbReference type="Proteomes" id="UP000313359"/>
    </source>
</evidence>
<accession>A0A5C2SCM6</accession>
<evidence type="ECO:0000313" key="1">
    <source>
        <dbReference type="EMBL" id="RPD61532.1"/>
    </source>
</evidence>
<protein>
    <submittedName>
        <fullName evidence="1">Uncharacterized protein</fullName>
    </submittedName>
</protein>
<dbReference type="AlphaFoldDB" id="A0A5C2SCM6"/>
<keyword evidence="2" id="KW-1185">Reference proteome</keyword>
<gene>
    <name evidence="1" type="ORF">L227DRAFT_610027</name>
</gene>
<sequence length="83" mass="9396">MDSGMYTIQEFICKNYDDGQSPVQSCAVQEAAVAARLHKCTLSVDPKPPKGMQQGRRSVLLTPKKPRRIEVDDYNDGPFWKPR</sequence>
<proteinExistence type="predicted"/>
<dbReference type="Proteomes" id="UP000313359">
    <property type="component" value="Unassembled WGS sequence"/>
</dbReference>
<organism evidence="1 2">
    <name type="scientific">Lentinus tigrinus ALCF2SS1-6</name>
    <dbReference type="NCBI Taxonomy" id="1328759"/>
    <lineage>
        <taxon>Eukaryota</taxon>
        <taxon>Fungi</taxon>
        <taxon>Dikarya</taxon>
        <taxon>Basidiomycota</taxon>
        <taxon>Agaricomycotina</taxon>
        <taxon>Agaricomycetes</taxon>
        <taxon>Polyporales</taxon>
        <taxon>Polyporaceae</taxon>
        <taxon>Lentinus</taxon>
    </lineage>
</organism>
<reference evidence="1" key="1">
    <citation type="journal article" date="2018" name="Genome Biol. Evol.">
        <title>Genomics and development of Lentinus tigrinus, a white-rot wood-decaying mushroom with dimorphic fruiting bodies.</title>
        <authorList>
            <person name="Wu B."/>
            <person name="Xu Z."/>
            <person name="Knudson A."/>
            <person name="Carlson A."/>
            <person name="Chen N."/>
            <person name="Kovaka S."/>
            <person name="LaButti K."/>
            <person name="Lipzen A."/>
            <person name="Pennachio C."/>
            <person name="Riley R."/>
            <person name="Schakwitz W."/>
            <person name="Umezawa K."/>
            <person name="Ohm R.A."/>
            <person name="Grigoriev I.V."/>
            <person name="Nagy L.G."/>
            <person name="Gibbons J."/>
            <person name="Hibbett D."/>
        </authorList>
    </citation>
    <scope>NUCLEOTIDE SEQUENCE [LARGE SCALE GENOMIC DNA]</scope>
    <source>
        <strain evidence="1">ALCF2SS1-6</strain>
    </source>
</reference>